<comment type="caution">
    <text evidence="1">The sequence shown here is derived from an EMBL/GenBank/DDBJ whole genome shotgun (WGS) entry which is preliminary data.</text>
</comment>
<keyword evidence="2" id="KW-1185">Reference proteome</keyword>
<protein>
    <submittedName>
        <fullName evidence="1">Uncharacterized protein</fullName>
    </submittedName>
</protein>
<name>A0ACC2LJX4_PERAE</name>
<organism evidence="1 2">
    <name type="scientific">Persea americana</name>
    <name type="common">Avocado</name>
    <dbReference type="NCBI Taxonomy" id="3435"/>
    <lineage>
        <taxon>Eukaryota</taxon>
        <taxon>Viridiplantae</taxon>
        <taxon>Streptophyta</taxon>
        <taxon>Embryophyta</taxon>
        <taxon>Tracheophyta</taxon>
        <taxon>Spermatophyta</taxon>
        <taxon>Magnoliopsida</taxon>
        <taxon>Magnoliidae</taxon>
        <taxon>Laurales</taxon>
        <taxon>Lauraceae</taxon>
        <taxon>Persea</taxon>
    </lineage>
</organism>
<dbReference type="EMBL" id="CM056816">
    <property type="protein sequence ID" value="KAJ8633560.1"/>
    <property type="molecule type" value="Genomic_DNA"/>
</dbReference>
<dbReference type="Proteomes" id="UP001234297">
    <property type="component" value="Chromosome 8"/>
</dbReference>
<gene>
    <name evidence="1" type="ORF">MRB53_026896</name>
</gene>
<evidence type="ECO:0000313" key="1">
    <source>
        <dbReference type="EMBL" id="KAJ8633560.1"/>
    </source>
</evidence>
<reference evidence="1 2" key="1">
    <citation type="journal article" date="2022" name="Hortic Res">
        <title>A haplotype resolved chromosomal level avocado genome allows analysis of novel avocado genes.</title>
        <authorList>
            <person name="Nath O."/>
            <person name="Fletcher S.J."/>
            <person name="Hayward A."/>
            <person name="Shaw L.M."/>
            <person name="Masouleh A.K."/>
            <person name="Furtado A."/>
            <person name="Henry R.J."/>
            <person name="Mitter N."/>
        </authorList>
    </citation>
    <scope>NUCLEOTIDE SEQUENCE [LARGE SCALE GENOMIC DNA]</scope>
    <source>
        <strain evidence="2">cv. Hass</strain>
    </source>
</reference>
<accession>A0ACC2LJX4</accession>
<sequence length="151" mass="17465">MGIIIFNSEILVPKHVLKVRYLLGYVQQLVCNLFRHLGLANFIEPDVVWGDSTVQHSEFRPLTAMFIKGSLGVVKCEELREDGRPESCVVCLEELGVREEIRRLFFCRHVFHHKCLDQWIDCDGRTCPLCRNPLAVREVEKGIIKPAAFEW</sequence>
<evidence type="ECO:0000313" key="2">
    <source>
        <dbReference type="Proteomes" id="UP001234297"/>
    </source>
</evidence>
<proteinExistence type="predicted"/>